<keyword evidence="3 7" id="KW-0375">Hydrogen ion transport</keyword>
<dbReference type="AlphaFoldDB" id="A0A1M5G5S6"/>
<evidence type="ECO:0000256" key="1">
    <source>
        <dbReference type="ARBA" id="ARBA00004370"/>
    </source>
</evidence>
<evidence type="ECO:0000256" key="3">
    <source>
        <dbReference type="ARBA" id="ARBA00022781"/>
    </source>
</evidence>
<keyword evidence="5 7" id="KW-0472">Membrane</keyword>
<protein>
    <recommendedName>
        <fullName evidence="7">ATP synthase subunit delta</fullName>
    </recommendedName>
    <alternativeName>
        <fullName evidence="7">ATP synthase F(1) sector subunit delta</fullName>
    </alternativeName>
    <alternativeName>
        <fullName evidence="7">F-type ATPase subunit delta</fullName>
        <shortName evidence="7">F-ATPase subunit delta</shortName>
    </alternativeName>
</protein>
<sequence length="177" mass="19375">MSGTRAAIRYAKAFLDLAISAGNEPEVYKDMALISSTINGNEELSSFIQNPTISVSVKQSALTEVFASTSGLTKSLFRLLFENKRFEILADIVSQYVLMSDENNGFQVVKVTTAIAMDAALEAKVSAKIKEFSDKKITIVNTIDPTIIGGFILRIGDKEYNASVANRLQVLKRELSN</sequence>
<comment type="function">
    <text evidence="7">This protein is part of the stalk that links CF(0) to CF(1). It either transmits conformational changes from CF(0) to CF(1) or is implicated in proton conduction.</text>
</comment>
<keyword evidence="2 7" id="KW-0813">Transport</keyword>
<comment type="function">
    <text evidence="7">F(1)F(0) ATP synthase produces ATP from ADP in the presence of a proton or sodium gradient. F-type ATPases consist of two structural domains, F(1) containing the extramembraneous catalytic core and F(0) containing the membrane proton channel, linked together by a central stalk and a peripheral stalk. During catalysis, ATP synthesis in the catalytic domain of F(1) is coupled via a rotary mechanism of the central stalk subunits to proton translocation.</text>
</comment>
<proteinExistence type="inferred from homology"/>
<dbReference type="GO" id="GO:0005886">
    <property type="term" value="C:plasma membrane"/>
    <property type="evidence" value="ECO:0007669"/>
    <property type="project" value="UniProtKB-SubCell"/>
</dbReference>
<reference evidence="9" key="1">
    <citation type="submission" date="2016-11" db="EMBL/GenBank/DDBJ databases">
        <authorList>
            <person name="Varghese N."/>
            <person name="Submissions S."/>
        </authorList>
    </citation>
    <scope>NUCLEOTIDE SEQUENCE [LARGE SCALE GENOMIC DNA]</scope>
    <source>
        <strain evidence="9">DSM 19741</strain>
    </source>
</reference>
<accession>A0A1M5G5S6</accession>
<dbReference type="NCBIfam" id="TIGR01145">
    <property type="entry name" value="ATP_synt_delta"/>
    <property type="match status" value="1"/>
</dbReference>
<dbReference type="Pfam" id="PF00213">
    <property type="entry name" value="OSCP"/>
    <property type="match status" value="1"/>
</dbReference>
<dbReference type="InterPro" id="IPR020781">
    <property type="entry name" value="ATPase_OSCP/d_CS"/>
</dbReference>
<dbReference type="SUPFAM" id="SSF47928">
    <property type="entry name" value="N-terminal domain of the delta subunit of the F1F0-ATP synthase"/>
    <property type="match status" value="1"/>
</dbReference>
<dbReference type="EMBL" id="FQWE01000003">
    <property type="protein sequence ID" value="SHF99059.1"/>
    <property type="molecule type" value="Genomic_DNA"/>
</dbReference>
<dbReference type="OrthoDB" id="9802471at2"/>
<name>A0A1M5G5S6_9FLAO</name>
<dbReference type="STRING" id="271157.SAMN05444396_103291"/>
<keyword evidence="6 7" id="KW-0066">ATP synthesis</keyword>
<evidence type="ECO:0000256" key="5">
    <source>
        <dbReference type="ARBA" id="ARBA00023136"/>
    </source>
</evidence>
<evidence type="ECO:0000256" key="6">
    <source>
        <dbReference type="ARBA" id="ARBA00023310"/>
    </source>
</evidence>
<comment type="similarity">
    <text evidence="7">Belongs to the ATPase delta chain family.</text>
</comment>
<evidence type="ECO:0000256" key="7">
    <source>
        <dbReference type="HAMAP-Rule" id="MF_01416"/>
    </source>
</evidence>
<dbReference type="PROSITE" id="PS00389">
    <property type="entry name" value="ATPASE_DELTA"/>
    <property type="match status" value="1"/>
</dbReference>
<keyword evidence="7" id="KW-0139">CF(1)</keyword>
<evidence type="ECO:0000256" key="4">
    <source>
        <dbReference type="ARBA" id="ARBA00023065"/>
    </source>
</evidence>
<dbReference type="GO" id="GO:0046933">
    <property type="term" value="F:proton-transporting ATP synthase activity, rotational mechanism"/>
    <property type="evidence" value="ECO:0007669"/>
    <property type="project" value="UniProtKB-UniRule"/>
</dbReference>
<dbReference type="InterPro" id="IPR026015">
    <property type="entry name" value="ATP_synth_OSCP/delta_N_sf"/>
</dbReference>
<keyword evidence="9" id="KW-1185">Reference proteome</keyword>
<dbReference type="RefSeq" id="WP_072989412.1">
    <property type="nucleotide sequence ID" value="NZ_FQWE01000003.1"/>
</dbReference>
<evidence type="ECO:0000256" key="2">
    <source>
        <dbReference type="ARBA" id="ARBA00022448"/>
    </source>
</evidence>
<keyword evidence="7" id="KW-1003">Cell membrane</keyword>
<comment type="subcellular location">
    <subcellularLocation>
        <location evidence="7">Cell membrane</location>
        <topology evidence="7">Peripheral membrane protein</topology>
    </subcellularLocation>
    <subcellularLocation>
        <location evidence="1">Membrane</location>
    </subcellularLocation>
</comment>
<dbReference type="PRINTS" id="PR00125">
    <property type="entry name" value="ATPASEDELTA"/>
</dbReference>
<gene>
    <name evidence="7" type="primary">atpH</name>
    <name evidence="8" type="ORF">SAMN05444396_103291</name>
</gene>
<keyword evidence="4 7" id="KW-0406">Ion transport</keyword>
<organism evidence="8 9">
    <name type="scientific">Flavobacterium segetis</name>
    <dbReference type="NCBI Taxonomy" id="271157"/>
    <lineage>
        <taxon>Bacteria</taxon>
        <taxon>Pseudomonadati</taxon>
        <taxon>Bacteroidota</taxon>
        <taxon>Flavobacteriia</taxon>
        <taxon>Flavobacteriales</taxon>
        <taxon>Flavobacteriaceae</taxon>
        <taxon>Flavobacterium</taxon>
    </lineage>
</organism>
<dbReference type="HAMAP" id="MF_01416">
    <property type="entry name" value="ATP_synth_delta_bact"/>
    <property type="match status" value="1"/>
</dbReference>
<dbReference type="PANTHER" id="PTHR11910">
    <property type="entry name" value="ATP SYNTHASE DELTA CHAIN"/>
    <property type="match status" value="1"/>
</dbReference>
<dbReference type="Proteomes" id="UP000184036">
    <property type="component" value="Unassembled WGS sequence"/>
</dbReference>
<dbReference type="InterPro" id="IPR000711">
    <property type="entry name" value="ATPase_OSCP/dsu"/>
</dbReference>
<dbReference type="Gene3D" id="1.10.520.20">
    <property type="entry name" value="N-terminal domain of the delta subunit of the F1F0-ATP synthase"/>
    <property type="match status" value="1"/>
</dbReference>
<evidence type="ECO:0000313" key="8">
    <source>
        <dbReference type="EMBL" id="SHF99059.1"/>
    </source>
</evidence>
<evidence type="ECO:0000313" key="9">
    <source>
        <dbReference type="Proteomes" id="UP000184036"/>
    </source>
</evidence>
<dbReference type="GO" id="GO:0045259">
    <property type="term" value="C:proton-transporting ATP synthase complex"/>
    <property type="evidence" value="ECO:0007669"/>
    <property type="project" value="UniProtKB-KW"/>
</dbReference>